<dbReference type="InterPro" id="IPR003838">
    <property type="entry name" value="ABC3_permease_C"/>
</dbReference>
<dbReference type="GO" id="GO:0044874">
    <property type="term" value="P:lipoprotein localization to outer membrane"/>
    <property type="evidence" value="ECO:0007669"/>
    <property type="project" value="TreeGrafter"/>
</dbReference>
<dbReference type="OrthoDB" id="9770036at2"/>
<dbReference type="InterPro" id="IPR025857">
    <property type="entry name" value="MacB_PCD"/>
</dbReference>
<dbReference type="PANTHER" id="PTHR30489:SF0">
    <property type="entry name" value="LIPOPROTEIN-RELEASING SYSTEM TRANSMEMBRANE PROTEIN LOLE"/>
    <property type="match status" value="1"/>
</dbReference>
<proteinExistence type="inferred from homology"/>
<dbReference type="Proteomes" id="UP000265962">
    <property type="component" value="Unassembled WGS sequence"/>
</dbReference>
<accession>A0A375I4Y8</accession>
<dbReference type="EMBL" id="OMOH01000005">
    <property type="protein sequence ID" value="SPF68539.1"/>
    <property type="molecule type" value="Genomic_DNA"/>
</dbReference>
<protein>
    <submittedName>
        <fullName evidence="10">FtsX-like permease family</fullName>
    </submittedName>
</protein>
<evidence type="ECO:0000256" key="3">
    <source>
        <dbReference type="ARBA" id="ARBA00022475"/>
    </source>
</evidence>
<evidence type="ECO:0000256" key="2">
    <source>
        <dbReference type="ARBA" id="ARBA00005236"/>
    </source>
</evidence>
<gene>
    <name evidence="10" type="ORF">PROPJV5_1520</name>
</gene>
<evidence type="ECO:0000256" key="4">
    <source>
        <dbReference type="ARBA" id="ARBA00022692"/>
    </source>
</evidence>
<sequence>MRFFLLSLRNAQHNRNRSITIAMFVGVSVLVYLLLNAFVSTAQNKTSEAITDSLLGHVQVRPNTDDVAPIIDMSADWGTSNHFTSTQVDTALDVFDRLTNVEATPVIRLNMLVGQVSNETTVRDGGEQVGVVAIGFRGEIDHYLQNLKLETGSGLGSGHNDEVVLSSSTASKLGVSPGDPVTLSAEAINGTVVTLRATLVGIGDAQSLSGFEDNLAYISFNVGQQLKGLAQGEATEVMAFGNSIASAKSLRGNVDETLGDEFLVTDWTTQGGFISGISTAFTGIFYVFLLILMVIVCILIVNMVAGVALERSKEIATLRAIGYDKTRIIMIFLIEVLACGAAGAIVAALLAWLIGAALRTHEFAVGSPADDVIGSTFTLHYSPLAGLPGTLVILMIVGLSSLIPSAQASSRNPAEALNED</sequence>
<dbReference type="InterPro" id="IPR051447">
    <property type="entry name" value="Lipoprotein-release_system"/>
</dbReference>
<feature type="transmembrane region" description="Helical" evidence="7">
    <location>
        <begin position="329"/>
        <end position="354"/>
    </location>
</feature>
<keyword evidence="3" id="KW-1003">Cell membrane</keyword>
<keyword evidence="5 7" id="KW-1133">Transmembrane helix</keyword>
<keyword evidence="4 7" id="KW-0812">Transmembrane</keyword>
<feature type="domain" description="MacB-like periplasmic core" evidence="9">
    <location>
        <begin position="21"/>
        <end position="227"/>
    </location>
</feature>
<feature type="transmembrane region" description="Helical" evidence="7">
    <location>
        <begin position="21"/>
        <end position="39"/>
    </location>
</feature>
<comment type="similarity">
    <text evidence="2">Belongs to the ABC-4 integral membrane protein family. LolC/E subfamily.</text>
</comment>
<evidence type="ECO:0000256" key="1">
    <source>
        <dbReference type="ARBA" id="ARBA00004651"/>
    </source>
</evidence>
<evidence type="ECO:0000259" key="9">
    <source>
        <dbReference type="Pfam" id="PF12704"/>
    </source>
</evidence>
<reference evidence="11" key="1">
    <citation type="submission" date="2018-02" db="EMBL/GenBank/DDBJ databases">
        <authorList>
            <person name="Hornung B."/>
        </authorList>
    </citation>
    <scope>NUCLEOTIDE SEQUENCE [LARGE SCALE GENOMIC DNA]</scope>
</reference>
<name>A0A375I4Y8_9ACTN</name>
<organism evidence="10 11">
    <name type="scientific">Propionibacterium ruminifibrarum</name>
    <dbReference type="NCBI Taxonomy" id="1962131"/>
    <lineage>
        <taxon>Bacteria</taxon>
        <taxon>Bacillati</taxon>
        <taxon>Actinomycetota</taxon>
        <taxon>Actinomycetes</taxon>
        <taxon>Propionibacteriales</taxon>
        <taxon>Propionibacteriaceae</taxon>
        <taxon>Propionibacterium</taxon>
    </lineage>
</organism>
<evidence type="ECO:0000313" key="11">
    <source>
        <dbReference type="Proteomes" id="UP000265962"/>
    </source>
</evidence>
<dbReference type="PANTHER" id="PTHR30489">
    <property type="entry name" value="LIPOPROTEIN-RELEASING SYSTEM TRANSMEMBRANE PROTEIN LOLE"/>
    <property type="match status" value="1"/>
</dbReference>
<evidence type="ECO:0000313" key="10">
    <source>
        <dbReference type="EMBL" id="SPF68539.1"/>
    </source>
</evidence>
<feature type="domain" description="ABC3 transporter permease C-terminal" evidence="8">
    <location>
        <begin position="287"/>
        <end position="413"/>
    </location>
</feature>
<evidence type="ECO:0000259" key="8">
    <source>
        <dbReference type="Pfam" id="PF02687"/>
    </source>
</evidence>
<keyword evidence="11" id="KW-1185">Reference proteome</keyword>
<dbReference type="Pfam" id="PF02687">
    <property type="entry name" value="FtsX"/>
    <property type="match status" value="1"/>
</dbReference>
<dbReference type="Pfam" id="PF12704">
    <property type="entry name" value="MacB_PCD"/>
    <property type="match status" value="1"/>
</dbReference>
<feature type="transmembrane region" description="Helical" evidence="7">
    <location>
        <begin position="384"/>
        <end position="403"/>
    </location>
</feature>
<evidence type="ECO:0000256" key="5">
    <source>
        <dbReference type="ARBA" id="ARBA00022989"/>
    </source>
</evidence>
<keyword evidence="6 7" id="KW-0472">Membrane</keyword>
<evidence type="ECO:0000256" key="6">
    <source>
        <dbReference type="ARBA" id="ARBA00023136"/>
    </source>
</evidence>
<evidence type="ECO:0000256" key="7">
    <source>
        <dbReference type="SAM" id="Phobius"/>
    </source>
</evidence>
<comment type="subcellular location">
    <subcellularLocation>
        <location evidence="1">Cell membrane</location>
        <topology evidence="1">Multi-pass membrane protein</topology>
    </subcellularLocation>
</comment>
<dbReference type="AlphaFoldDB" id="A0A375I4Y8"/>
<dbReference type="GO" id="GO:0098797">
    <property type="term" value="C:plasma membrane protein complex"/>
    <property type="evidence" value="ECO:0007669"/>
    <property type="project" value="TreeGrafter"/>
</dbReference>
<feature type="transmembrane region" description="Helical" evidence="7">
    <location>
        <begin position="284"/>
        <end position="309"/>
    </location>
</feature>